<keyword evidence="3" id="KW-1185">Reference proteome</keyword>
<feature type="compositionally biased region" description="Basic and acidic residues" evidence="1">
    <location>
        <begin position="28"/>
        <end position="40"/>
    </location>
</feature>
<name>A0A6S7HKP8_PARCT</name>
<dbReference type="AlphaFoldDB" id="A0A6S7HKP8"/>
<dbReference type="PANTHER" id="PTHR24030">
    <property type="entry name" value="PROTEIN CMSS1"/>
    <property type="match status" value="1"/>
</dbReference>
<evidence type="ECO:0000313" key="3">
    <source>
        <dbReference type="Proteomes" id="UP001152795"/>
    </source>
</evidence>
<dbReference type="GO" id="GO:0005634">
    <property type="term" value="C:nucleus"/>
    <property type="evidence" value="ECO:0007669"/>
    <property type="project" value="TreeGrafter"/>
</dbReference>
<accession>A0A6S7HKP8</accession>
<dbReference type="Pfam" id="PF14617">
    <property type="entry name" value="CMS1"/>
    <property type="match status" value="1"/>
</dbReference>
<dbReference type="EMBL" id="CACRXK020004791">
    <property type="protein sequence ID" value="CAB4004043.1"/>
    <property type="molecule type" value="Genomic_DNA"/>
</dbReference>
<dbReference type="Proteomes" id="UP001152795">
    <property type="component" value="Unassembled WGS sequence"/>
</dbReference>
<feature type="region of interest" description="Disordered" evidence="1">
    <location>
        <begin position="62"/>
        <end position="86"/>
    </location>
</feature>
<dbReference type="GO" id="GO:0030686">
    <property type="term" value="C:90S preribosome"/>
    <property type="evidence" value="ECO:0007669"/>
    <property type="project" value="TreeGrafter"/>
</dbReference>
<proteinExistence type="predicted"/>
<dbReference type="OrthoDB" id="1929311at2759"/>
<evidence type="ECO:0000256" key="1">
    <source>
        <dbReference type="SAM" id="MobiDB-lite"/>
    </source>
</evidence>
<dbReference type="InterPro" id="IPR027417">
    <property type="entry name" value="P-loop_NTPase"/>
</dbReference>
<sequence length="290" mass="32892">MADDLGDEWWLNDEIDDENDVLSAQNVKKTEQKKSVDNQKLKKNKRPYADVANVIEEPVECGNEENKQTTATAKKRRKRKKKEETVEKTIDGESISETFWASFCKATEDKLTALELEDLTVEDEMFLTEPSVHTGQLQSLSPYLRVVLPSWSNLITKIDSKGANGAPGLLIITAAATRATDIVRATSEFRSTCKVIKLFSKHIKLEEQESYLEKNVVHLGVGTPNRICKLIKSGALKLSNLKSVILDWTWRDAKQRRLMDIPEIKQDLVTLLKDIILVRAHKRKTTIGLF</sequence>
<dbReference type="Gene3D" id="3.40.50.300">
    <property type="entry name" value="P-loop containing nucleotide triphosphate hydrolases"/>
    <property type="match status" value="1"/>
</dbReference>
<organism evidence="2 3">
    <name type="scientific">Paramuricea clavata</name>
    <name type="common">Red gorgonian</name>
    <name type="synonym">Violescent sea-whip</name>
    <dbReference type="NCBI Taxonomy" id="317549"/>
    <lineage>
        <taxon>Eukaryota</taxon>
        <taxon>Metazoa</taxon>
        <taxon>Cnidaria</taxon>
        <taxon>Anthozoa</taxon>
        <taxon>Octocorallia</taxon>
        <taxon>Malacalcyonacea</taxon>
        <taxon>Plexauridae</taxon>
        <taxon>Paramuricea</taxon>
    </lineage>
</organism>
<dbReference type="PANTHER" id="PTHR24030:SF0">
    <property type="entry name" value="PROTEIN CMSS1"/>
    <property type="match status" value="1"/>
</dbReference>
<evidence type="ECO:0000313" key="2">
    <source>
        <dbReference type="EMBL" id="CAB4004043.1"/>
    </source>
</evidence>
<gene>
    <name evidence="2" type="ORF">PACLA_8A080494</name>
</gene>
<dbReference type="SUPFAM" id="SSF52540">
    <property type="entry name" value="P-loop containing nucleoside triphosphate hydrolases"/>
    <property type="match status" value="1"/>
</dbReference>
<comment type="caution">
    <text evidence="2">The sequence shown here is derived from an EMBL/GenBank/DDBJ whole genome shotgun (WGS) entry which is preliminary data.</text>
</comment>
<protein>
    <submittedName>
        <fullName evidence="2">Uncharacterized protein</fullName>
    </submittedName>
</protein>
<dbReference type="InterPro" id="IPR032704">
    <property type="entry name" value="Cms1"/>
</dbReference>
<feature type="region of interest" description="Disordered" evidence="1">
    <location>
        <begin position="23"/>
        <end position="47"/>
    </location>
</feature>
<reference evidence="2" key="1">
    <citation type="submission" date="2020-04" db="EMBL/GenBank/DDBJ databases">
        <authorList>
            <person name="Alioto T."/>
            <person name="Alioto T."/>
            <person name="Gomez Garrido J."/>
        </authorList>
    </citation>
    <scope>NUCLEOTIDE SEQUENCE</scope>
    <source>
        <strain evidence="2">A484AB</strain>
    </source>
</reference>